<evidence type="ECO:0000256" key="1">
    <source>
        <dbReference type="ARBA" id="ARBA00022723"/>
    </source>
</evidence>
<feature type="region of interest" description="Disordered" evidence="3">
    <location>
        <begin position="99"/>
        <end position="134"/>
    </location>
</feature>
<evidence type="ECO:0000313" key="4">
    <source>
        <dbReference type="EMBL" id="ROW00716.1"/>
    </source>
</evidence>
<keyword evidence="1" id="KW-0479">Metal-binding</keyword>
<feature type="compositionally biased region" description="Polar residues" evidence="3">
    <location>
        <begin position="123"/>
        <end position="134"/>
    </location>
</feature>
<keyword evidence="5" id="KW-1185">Reference proteome</keyword>
<dbReference type="AlphaFoldDB" id="A0A423WBF2"/>
<dbReference type="PANTHER" id="PTHR46771">
    <property type="entry name" value="DETERIN"/>
    <property type="match status" value="1"/>
</dbReference>
<comment type="caution">
    <text evidence="4">The sequence shown here is derived from an EMBL/GenBank/DDBJ whole genome shotgun (WGS) entry which is preliminary data.</text>
</comment>
<name>A0A423WBF2_CYTCH</name>
<reference evidence="4 5" key="1">
    <citation type="submission" date="2015-09" db="EMBL/GenBank/DDBJ databases">
        <title>Host preference determinants of Valsa canker pathogens revealed by comparative genomics.</title>
        <authorList>
            <person name="Yin Z."/>
            <person name="Huang L."/>
        </authorList>
    </citation>
    <scope>NUCLEOTIDE SEQUENCE [LARGE SCALE GENOMIC DNA]</scope>
    <source>
        <strain evidence="4 5">YSFL</strain>
    </source>
</reference>
<protein>
    <recommendedName>
        <fullName evidence="6">BIR-domain-containing protein</fullName>
    </recommendedName>
</protein>
<sequence>MSPIEPDIDYERYYSYHNRLASYMRWPLNWEMDNEKPTPEALARAGFLYYTEPPCLSDNVICPFCLIFVDEWDPNDDPMHEHKVRSPDCPYVNRYLPVGKVHDKQEPRPEQDTIRLDNKTPGKGNQNPPSSCKP</sequence>
<dbReference type="InterPro" id="IPR001370">
    <property type="entry name" value="BIR_rpt"/>
</dbReference>
<dbReference type="SUPFAM" id="SSF57924">
    <property type="entry name" value="Inhibitor of apoptosis (IAP) repeat"/>
    <property type="match status" value="1"/>
</dbReference>
<gene>
    <name evidence="4" type="ORF">VSDG_03345</name>
</gene>
<keyword evidence="2" id="KW-0862">Zinc</keyword>
<dbReference type="Pfam" id="PF00653">
    <property type="entry name" value="BIR"/>
    <property type="match status" value="1"/>
</dbReference>
<dbReference type="Proteomes" id="UP000284375">
    <property type="component" value="Unassembled WGS sequence"/>
</dbReference>
<dbReference type="PANTHER" id="PTHR46771:SF5">
    <property type="entry name" value="DETERIN"/>
    <property type="match status" value="1"/>
</dbReference>
<evidence type="ECO:0000256" key="3">
    <source>
        <dbReference type="SAM" id="MobiDB-lite"/>
    </source>
</evidence>
<dbReference type="GO" id="GO:0046872">
    <property type="term" value="F:metal ion binding"/>
    <property type="evidence" value="ECO:0007669"/>
    <property type="project" value="UniProtKB-KW"/>
</dbReference>
<proteinExistence type="predicted"/>
<dbReference type="OrthoDB" id="2196114at2759"/>
<dbReference type="CDD" id="cd00022">
    <property type="entry name" value="BIR"/>
    <property type="match status" value="1"/>
</dbReference>
<evidence type="ECO:0008006" key="6">
    <source>
        <dbReference type="Google" id="ProtNLM"/>
    </source>
</evidence>
<dbReference type="EMBL" id="LJZO01000008">
    <property type="protein sequence ID" value="ROW00716.1"/>
    <property type="molecule type" value="Genomic_DNA"/>
</dbReference>
<feature type="compositionally biased region" description="Basic and acidic residues" evidence="3">
    <location>
        <begin position="100"/>
        <end position="120"/>
    </location>
</feature>
<dbReference type="Gene3D" id="1.10.1170.10">
    <property type="entry name" value="Inhibitor Of Apoptosis Protein (2mihbC-IAP-1), Chain A"/>
    <property type="match status" value="1"/>
</dbReference>
<organism evidence="4 5">
    <name type="scientific">Cytospora chrysosperma</name>
    <name type="common">Cytospora canker fungus</name>
    <name type="synonym">Sphaeria chrysosperma</name>
    <dbReference type="NCBI Taxonomy" id="252740"/>
    <lineage>
        <taxon>Eukaryota</taxon>
        <taxon>Fungi</taxon>
        <taxon>Dikarya</taxon>
        <taxon>Ascomycota</taxon>
        <taxon>Pezizomycotina</taxon>
        <taxon>Sordariomycetes</taxon>
        <taxon>Sordariomycetidae</taxon>
        <taxon>Diaporthales</taxon>
        <taxon>Cytosporaceae</taxon>
        <taxon>Cytospora</taxon>
    </lineage>
</organism>
<dbReference type="STRING" id="252740.A0A423WBF2"/>
<dbReference type="PROSITE" id="PS50143">
    <property type="entry name" value="BIR_REPEAT_2"/>
    <property type="match status" value="1"/>
</dbReference>
<evidence type="ECO:0000256" key="2">
    <source>
        <dbReference type="ARBA" id="ARBA00022833"/>
    </source>
</evidence>
<evidence type="ECO:0000313" key="5">
    <source>
        <dbReference type="Proteomes" id="UP000284375"/>
    </source>
</evidence>
<dbReference type="InterPro" id="IPR051190">
    <property type="entry name" value="Baculoviral_IAP"/>
</dbReference>
<dbReference type="SMART" id="SM00238">
    <property type="entry name" value="BIR"/>
    <property type="match status" value="1"/>
</dbReference>
<accession>A0A423WBF2</accession>